<dbReference type="AlphaFoldDB" id="A0A0G4HAM7"/>
<feature type="compositionally biased region" description="Basic and acidic residues" evidence="1">
    <location>
        <begin position="7"/>
        <end position="18"/>
    </location>
</feature>
<dbReference type="EMBL" id="CDMZ01002111">
    <property type="protein sequence ID" value="CEM40823.1"/>
    <property type="molecule type" value="Genomic_DNA"/>
</dbReference>
<accession>A0A0G4HAM7</accession>
<gene>
    <name evidence="2" type="ORF">Cvel_25570</name>
</gene>
<proteinExistence type="predicted"/>
<evidence type="ECO:0000256" key="1">
    <source>
        <dbReference type="SAM" id="MobiDB-lite"/>
    </source>
</evidence>
<evidence type="ECO:0000313" key="2">
    <source>
        <dbReference type="EMBL" id="CEM40823.1"/>
    </source>
</evidence>
<feature type="region of interest" description="Disordered" evidence="1">
    <location>
        <begin position="1"/>
        <end position="21"/>
    </location>
</feature>
<name>A0A0G4HAM7_9ALVE</name>
<reference evidence="2" key="1">
    <citation type="submission" date="2014-11" db="EMBL/GenBank/DDBJ databases">
        <authorList>
            <person name="Otto D Thomas"/>
            <person name="Naeem Raeece"/>
        </authorList>
    </citation>
    <scope>NUCLEOTIDE SEQUENCE</scope>
</reference>
<dbReference type="VEuPathDB" id="CryptoDB:Cvel_25570"/>
<protein>
    <submittedName>
        <fullName evidence="2">Uncharacterized protein</fullName>
    </submittedName>
</protein>
<sequence>MTTESTIKPDHIRPRDATYRPASNRYLSTPFEAGTEIHAVAAQTIKRPLSYKPIRQTGVNPQVTFEKNGGPAPEGKILSAIVGYKGHCPARIPENVVGHTFTETKRLGYGQREEERTLRATAAASGGVLPSSSQATVVYPKLLKGSQWFQHVKEAATPFDPSIQPALRSAWLEGTDDTAGERF</sequence>
<organism evidence="2">
    <name type="scientific">Chromera velia CCMP2878</name>
    <dbReference type="NCBI Taxonomy" id="1169474"/>
    <lineage>
        <taxon>Eukaryota</taxon>
        <taxon>Sar</taxon>
        <taxon>Alveolata</taxon>
        <taxon>Colpodellida</taxon>
        <taxon>Chromeraceae</taxon>
        <taxon>Chromera</taxon>
    </lineage>
</organism>